<feature type="domain" description="AAA" evidence="5">
    <location>
        <begin position="3"/>
        <end position="178"/>
    </location>
</feature>
<name>A0A412AV05_9FIRM</name>
<dbReference type="InterPro" id="IPR025669">
    <property type="entry name" value="AAA_dom"/>
</dbReference>
<comment type="catalytic activity">
    <reaction evidence="2">
        <text>ATP + H2O = ADP + phosphate + H(+)</text>
        <dbReference type="Rhea" id="RHEA:13065"/>
        <dbReference type="ChEBI" id="CHEBI:15377"/>
        <dbReference type="ChEBI" id="CHEBI:15378"/>
        <dbReference type="ChEBI" id="CHEBI:30616"/>
        <dbReference type="ChEBI" id="CHEBI:43474"/>
        <dbReference type="ChEBI" id="CHEBI:456216"/>
    </reaction>
</comment>
<proteinExistence type="inferred from homology"/>
<dbReference type="InterPro" id="IPR050678">
    <property type="entry name" value="DNA_Partitioning_ATPase"/>
</dbReference>
<dbReference type="AlphaFoldDB" id="A0A412AV05"/>
<dbReference type="Pfam" id="PF13614">
    <property type="entry name" value="AAA_31"/>
    <property type="match status" value="1"/>
</dbReference>
<evidence type="ECO:0000256" key="4">
    <source>
        <dbReference type="ARBA" id="ARBA00071824"/>
    </source>
</evidence>
<accession>A0A412AV05</accession>
<dbReference type="Proteomes" id="UP000284751">
    <property type="component" value="Unassembled WGS sequence"/>
</dbReference>
<dbReference type="Gene3D" id="3.40.50.300">
    <property type="entry name" value="P-loop containing nucleotide triphosphate hydrolases"/>
    <property type="match status" value="1"/>
</dbReference>
<evidence type="ECO:0000256" key="3">
    <source>
        <dbReference type="ARBA" id="ARBA00062323"/>
    </source>
</evidence>
<evidence type="ECO:0000313" key="6">
    <source>
        <dbReference type="EMBL" id="RGQ35694.1"/>
    </source>
</evidence>
<evidence type="ECO:0000259" key="5">
    <source>
        <dbReference type="Pfam" id="PF13614"/>
    </source>
</evidence>
<dbReference type="EMBL" id="QRTC01000062">
    <property type="protein sequence ID" value="RGQ35694.1"/>
    <property type="molecule type" value="Genomic_DNA"/>
</dbReference>
<dbReference type="SUPFAM" id="SSF52540">
    <property type="entry name" value="P-loop containing nucleoside triphosphate hydrolases"/>
    <property type="match status" value="1"/>
</dbReference>
<reference evidence="6 7" key="1">
    <citation type="submission" date="2018-08" db="EMBL/GenBank/DDBJ databases">
        <title>A genome reference for cultivated species of the human gut microbiota.</title>
        <authorList>
            <person name="Zou Y."/>
            <person name="Xue W."/>
            <person name="Luo G."/>
        </authorList>
    </citation>
    <scope>NUCLEOTIDE SEQUENCE [LARGE SCALE GENOMIC DNA]</scope>
    <source>
        <strain evidence="6 7">AF28-26</strain>
    </source>
</reference>
<sequence>MGKIIAVANQKGGVGKTTTAVNLSAAMGERGHETLLVDIDPQGNASSGVGIDRRSVPKSTYELLIGEAGAKEALVQTQFPNLTILPSSLNLAGAELELVDFDHRESRLKTALAPLREEYEYLFIDCPPSLGMITTNALCAADTLLVPIQCEYYALEGLSQLMNSVRRVKRQYNERLEIEGVLLTMYDGRLNLTQQVVEEVKKYFPRKVFRSVIPRSVRLSEAPSYGVPIMYFDKSNRGTEAYRSLAEELEKNNR</sequence>
<dbReference type="PANTHER" id="PTHR13696:SF52">
    <property type="entry name" value="PARA FAMILY PROTEIN CT_582"/>
    <property type="match status" value="1"/>
</dbReference>
<organism evidence="6 7">
    <name type="scientific">[Clostridium] leptum</name>
    <dbReference type="NCBI Taxonomy" id="1535"/>
    <lineage>
        <taxon>Bacteria</taxon>
        <taxon>Bacillati</taxon>
        <taxon>Bacillota</taxon>
        <taxon>Clostridia</taxon>
        <taxon>Eubacteriales</taxon>
        <taxon>Oscillospiraceae</taxon>
        <taxon>Oscillospiraceae incertae sedis</taxon>
    </lineage>
</organism>
<protein>
    <recommendedName>
        <fullName evidence="4">Sporulation initiation inhibitor protein Soj</fullName>
    </recommendedName>
</protein>
<evidence type="ECO:0000256" key="2">
    <source>
        <dbReference type="ARBA" id="ARBA00049360"/>
    </source>
</evidence>
<evidence type="ECO:0000256" key="1">
    <source>
        <dbReference type="ARBA" id="ARBA00006976"/>
    </source>
</evidence>
<dbReference type="InterPro" id="IPR027417">
    <property type="entry name" value="P-loop_NTPase"/>
</dbReference>
<comment type="caution">
    <text evidence="6">The sequence shown here is derived from an EMBL/GenBank/DDBJ whole genome shotgun (WGS) entry which is preliminary data.</text>
</comment>
<dbReference type="PANTHER" id="PTHR13696">
    <property type="entry name" value="P-LOOP CONTAINING NUCLEOSIDE TRIPHOSPHATE HYDROLASE"/>
    <property type="match status" value="1"/>
</dbReference>
<comment type="similarity">
    <text evidence="1">Belongs to the ParA family.</text>
</comment>
<gene>
    <name evidence="6" type="ORF">DWY99_12260</name>
</gene>
<comment type="subunit">
    <text evidence="3">Dimerizes in the presence of ATP but not ADP; ATP-binding is required for double-stranded (ds)DNA-binding. Interacts with DnaA.</text>
</comment>
<evidence type="ECO:0000313" key="7">
    <source>
        <dbReference type="Proteomes" id="UP000284751"/>
    </source>
</evidence>
<dbReference type="FunFam" id="3.40.50.300:FF:000285">
    <property type="entry name" value="Sporulation initiation inhibitor Soj"/>
    <property type="match status" value="1"/>
</dbReference>
<dbReference type="CDD" id="cd02042">
    <property type="entry name" value="ParAB_family"/>
    <property type="match status" value="1"/>
</dbReference>